<dbReference type="EMBL" id="JAODUO010000248">
    <property type="protein sequence ID" value="KAK2184976.1"/>
    <property type="molecule type" value="Genomic_DNA"/>
</dbReference>
<comment type="caution">
    <text evidence="1">The sequence shown here is derived from an EMBL/GenBank/DDBJ whole genome shotgun (WGS) entry which is preliminary data.</text>
</comment>
<name>A0AAD9NYW2_RIDPI</name>
<gene>
    <name evidence="1" type="ORF">NP493_242g03055</name>
</gene>
<dbReference type="Proteomes" id="UP001209878">
    <property type="component" value="Unassembled WGS sequence"/>
</dbReference>
<accession>A0AAD9NYW2</accession>
<reference evidence="1" key="1">
    <citation type="journal article" date="2023" name="Mol. Biol. Evol.">
        <title>Third-Generation Sequencing Reveals the Adaptive Role of the Epigenome in Three Deep-Sea Polychaetes.</title>
        <authorList>
            <person name="Perez M."/>
            <person name="Aroh O."/>
            <person name="Sun Y."/>
            <person name="Lan Y."/>
            <person name="Juniper S.K."/>
            <person name="Young C.R."/>
            <person name="Angers B."/>
            <person name="Qian P.Y."/>
        </authorList>
    </citation>
    <scope>NUCLEOTIDE SEQUENCE</scope>
    <source>
        <strain evidence="1">R07B-5</strain>
    </source>
</reference>
<keyword evidence="2" id="KW-1185">Reference proteome</keyword>
<sequence length="15" mass="1718">MFTITYQALSCKQPS</sequence>
<evidence type="ECO:0000313" key="1">
    <source>
        <dbReference type="EMBL" id="KAK2184976.1"/>
    </source>
</evidence>
<protein>
    <submittedName>
        <fullName evidence="1">Uncharacterized protein</fullName>
    </submittedName>
</protein>
<evidence type="ECO:0000313" key="2">
    <source>
        <dbReference type="Proteomes" id="UP001209878"/>
    </source>
</evidence>
<proteinExistence type="predicted"/>
<organism evidence="1 2">
    <name type="scientific">Ridgeia piscesae</name>
    <name type="common">Tubeworm</name>
    <dbReference type="NCBI Taxonomy" id="27915"/>
    <lineage>
        <taxon>Eukaryota</taxon>
        <taxon>Metazoa</taxon>
        <taxon>Spiralia</taxon>
        <taxon>Lophotrochozoa</taxon>
        <taxon>Annelida</taxon>
        <taxon>Polychaeta</taxon>
        <taxon>Sedentaria</taxon>
        <taxon>Canalipalpata</taxon>
        <taxon>Sabellida</taxon>
        <taxon>Siboglinidae</taxon>
        <taxon>Ridgeia</taxon>
    </lineage>
</organism>